<evidence type="ECO:0000313" key="10">
    <source>
        <dbReference type="EMBL" id="AGI71508.1"/>
    </source>
</evidence>
<protein>
    <recommendedName>
        <fullName evidence="6">Mutator family transposase</fullName>
    </recommendedName>
</protein>
<reference evidence="17 18" key="1">
    <citation type="journal article" date="2013" name="PLoS ONE">
        <title>Poles Apart: Arctic and Antarctic Octadecabacter strains Share High Genome Plasticity and a New Type of Xanthorhodopsin.</title>
        <authorList>
            <person name="Vollmers J."/>
            <person name="Voget S."/>
            <person name="Dietrich S."/>
            <person name="Gollnow K."/>
            <person name="Smits M."/>
            <person name="Meyer K."/>
            <person name="Brinkhoff T."/>
            <person name="Simon M."/>
            <person name="Daniel R."/>
        </authorList>
    </citation>
    <scope>NUCLEOTIDE SEQUENCE [LARGE SCALE GENOMIC DNA]</scope>
    <source>
        <strain evidence="17 18">238</strain>
    </source>
</reference>
<evidence type="ECO:0000313" key="9">
    <source>
        <dbReference type="EMBL" id="AGI71022.1"/>
    </source>
</evidence>
<dbReference type="KEGG" id="oar:OA238_c19600"/>
<dbReference type="EMBL" id="CP003742">
    <property type="protein sequence ID" value="AGI71002.1"/>
    <property type="molecule type" value="Genomic_DNA"/>
</dbReference>
<dbReference type="EMBL" id="CP003742">
    <property type="protein sequence ID" value="AGI72065.1"/>
    <property type="molecule type" value="Genomic_DNA"/>
</dbReference>
<dbReference type="KEGG" id="oar:OA238_c06590"/>
<gene>
    <name evidence="7" type="ORF">OA238_c06590</name>
    <name evidence="8" type="ORF">OA238_c07850</name>
    <name evidence="9" type="ORF">OA238_c08060</name>
    <name evidence="10" type="ORF">OA238_c13500</name>
    <name evidence="11" type="ORF">OA238_c15380</name>
    <name evidence="12" type="ORF">OA238_c15390</name>
    <name evidence="13" type="ORF">OA238_c18760</name>
    <name evidence="14" type="ORF">OA238_c19600</name>
    <name evidence="15" type="ORF">OA238_c23930</name>
    <name evidence="16" type="ORF">OA238_c30980</name>
    <name evidence="17" type="ORF">OA238_c43480</name>
</gene>
<proteinExistence type="inferred from homology"/>
<dbReference type="EMBL" id="CP003742">
    <property type="protein sequence ID" value="AGI70884.1"/>
    <property type="molecule type" value="Genomic_DNA"/>
</dbReference>
<comment type="function">
    <text evidence="1 6">Required for the transposition of the insertion element.</text>
</comment>
<evidence type="ECO:0000313" key="14">
    <source>
        <dbReference type="EMBL" id="AGI72065.1"/>
    </source>
</evidence>
<dbReference type="AlphaFoldDB" id="B5K0A0"/>
<evidence type="ECO:0000313" key="17">
    <source>
        <dbReference type="EMBL" id="AGI74242.1"/>
    </source>
</evidence>
<evidence type="ECO:0000256" key="1">
    <source>
        <dbReference type="ARBA" id="ARBA00002190"/>
    </source>
</evidence>
<dbReference type="KEGG" id="oar:OA238_c07850"/>
<evidence type="ECO:0000313" key="15">
    <source>
        <dbReference type="EMBL" id="AGI72458.1"/>
    </source>
</evidence>
<dbReference type="NCBIfam" id="NF033543">
    <property type="entry name" value="transpos_IS256"/>
    <property type="match status" value="1"/>
</dbReference>
<dbReference type="EMBL" id="CP003742">
    <property type="protein sequence ID" value="AGI71022.1"/>
    <property type="molecule type" value="Genomic_DNA"/>
</dbReference>
<dbReference type="KEGG" id="oar:OA238_c43480"/>
<dbReference type="GO" id="GO:0003677">
    <property type="term" value="F:DNA binding"/>
    <property type="evidence" value="ECO:0007669"/>
    <property type="project" value="UniProtKB-UniRule"/>
</dbReference>
<evidence type="ECO:0000256" key="2">
    <source>
        <dbReference type="ARBA" id="ARBA00010961"/>
    </source>
</evidence>
<evidence type="ECO:0000313" key="7">
    <source>
        <dbReference type="EMBL" id="AGI70884.1"/>
    </source>
</evidence>
<dbReference type="KEGG" id="oar:OA238_c13500"/>
<evidence type="ECO:0000256" key="5">
    <source>
        <dbReference type="ARBA" id="ARBA00023172"/>
    </source>
</evidence>
<keyword evidence="5 6" id="KW-0233">DNA recombination</keyword>
<dbReference type="KEGG" id="oar:OA238_c08060"/>
<dbReference type="PANTHER" id="PTHR33217:SF9">
    <property type="entry name" value="MUTATOR FAMILY TRANSPOSASE"/>
    <property type="match status" value="1"/>
</dbReference>
<dbReference type="KEGG" id="oar:OA238_c15390"/>
<evidence type="ECO:0000313" key="18">
    <source>
        <dbReference type="Proteomes" id="UP000004688"/>
    </source>
</evidence>
<sequence>MGTTNIVDFARRDEMTDALTELLKTGAQQLIATAVEAELVSYLAQFTGLRTDAGHAAVVRNGHHPARPFQTGIGPVSVRIPKVRSKDGTPVTFRSALVPPYVRRTKTLEAALPWLYLKGISSGEMAPALKVLLGPDAVGLSANTVSRLKRDWANEYEAWKGAELDDEPIVYIWADGVHSGLRGEDDKLCALVIIGVTARGKKRFLAIEDGVRESTQSWREVLLNLKSRGMNAPKLAIGDGAMGFWAAMDEVYPETRHQRCWQHKTMNVLNCLPKLSQPKAKAALHDIWQAETKVDAEKAFDLFIKTYEPKYPKATLCLQKDREELMAFFDFPAQHWQSIRTSNPIESAFATIRHRTKRSKGCLSRDGMLHMMFKLGQCAEQNWRKLRGFDYLAKVITGVTFKDGIETTNPDQITA</sequence>
<dbReference type="KEGG" id="oar:OA238_c30980"/>
<dbReference type="PANTHER" id="PTHR33217">
    <property type="entry name" value="TRANSPOSASE FOR INSERTION SEQUENCE ELEMENT IS1081"/>
    <property type="match status" value="1"/>
</dbReference>
<dbReference type="PROSITE" id="PS01007">
    <property type="entry name" value="TRANSPOSASE_MUTATOR"/>
    <property type="match status" value="1"/>
</dbReference>
<dbReference type="EMBL" id="CP003742">
    <property type="protein sequence ID" value="AGI72458.1"/>
    <property type="molecule type" value="Genomic_DNA"/>
</dbReference>
<evidence type="ECO:0000313" key="11">
    <source>
        <dbReference type="EMBL" id="AGI71673.1"/>
    </source>
</evidence>
<dbReference type="OrthoDB" id="165209at2"/>
<dbReference type="KEGG" id="oar:OA238_c23930"/>
<evidence type="ECO:0000256" key="6">
    <source>
        <dbReference type="RuleBase" id="RU365089"/>
    </source>
</evidence>
<evidence type="ECO:0000256" key="3">
    <source>
        <dbReference type="ARBA" id="ARBA00022578"/>
    </source>
</evidence>
<keyword evidence="6" id="KW-0814">Transposable element</keyword>
<dbReference type="GO" id="GO:0004803">
    <property type="term" value="F:transposase activity"/>
    <property type="evidence" value="ECO:0007669"/>
    <property type="project" value="UniProtKB-UniRule"/>
</dbReference>
<comment type="similarity">
    <text evidence="2 6">Belongs to the transposase mutator family.</text>
</comment>
<evidence type="ECO:0000313" key="12">
    <source>
        <dbReference type="EMBL" id="AGI71674.1"/>
    </source>
</evidence>
<dbReference type="KEGG" id="oar:OA238_c18760"/>
<dbReference type="GO" id="GO:0006313">
    <property type="term" value="P:DNA transposition"/>
    <property type="evidence" value="ECO:0007669"/>
    <property type="project" value="UniProtKB-UniRule"/>
</dbReference>
<dbReference type="EMBL" id="CP003742">
    <property type="protein sequence ID" value="AGI71674.1"/>
    <property type="molecule type" value="Genomic_DNA"/>
</dbReference>
<evidence type="ECO:0000256" key="4">
    <source>
        <dbReference type="ARBA" id="ARBA00023125"/>
    </source>
</evidence>
<dbReference type="EMBL" id="CP003742">
    <property type="protein sequence ID" value="AGI71673.1"/>
    <property type="molecule type" value="Genomic_DNA"/>
</dbReference>
<evidence type="ECO:0000313" key="13">
    <source>
        <dbReference type="EMBL" id="AGI71983.1"/>
    </source>
</evidence>
<organism evidence="17 18">
    <name type="scientific">Octadecabacter arcticus 238</name>
    <dbReference type="NCBI Taxonomy" id="391616"/>
    <lineage>
        <taxon>Bacteria</taxon>
        <taxon>Pseudomonadati</taxon>
        <taxon>Pseudomonadota</taxon>
        <taxon>Alphaproteobacteria</taxon>
        <taxon>Rhodobacterales</taxon>
        <taxon>Roseobacteraceae</taxon>
        <taxon>Octadecabacter</taxon>
    </lineage>
</organism>
<dbReference type="RefSeq" id="WP_015494114.1">
    <property type="nucleotide sequence ID" value="NC_020908.1"/>
</dbReference>
<dbReference type="Pfam" id="PF00872">
    <property type="entry name" value="Transposase_mut"/>
    <property type="match status" value="1"/>
</dbReference>
<dbReference type="InterPro" id="IPR001207">
    <property type="entry name" value="Transposase_mutator"/>
</dbReference>
<evidence type="ECO:0000313" key="8">
    <source>
        <dbReference type="EMBL" id="AGI71002.1"/>
    </source>
</evidence>
<name>B5K0A0_9RHOB</name>
<dbReference type="eggNOG" id="COG3328">
    <property type="taxonomic scope" value="Bacteria"/>
</dbReference>
<dbReference type="EMBL" id="CP003742">
    <property type="protein sequence ID" value="AGI71508.1"/>
    <property type="molecule type" value="Genomic_DNA"/>
</dbReference>
<dbReference type="HOGENOM" id="CLU_036805_8_1_5"/>
<keyword evidence="3 6" id="KW-0815">Transposition</keyword>
<dbReference type="EMBL" id="CP003742">
    <property type="protein sequence ID" value="AGI71983.1"/>
    <property type="molecule type" value="Genomic_DNA"/>
</dbReference>
<keyword evidence="18" id="KW-1185">Reference proteome</keyword>
<accession>B5K0A0</accession>
<dbReference type="EMBL" id="CP003742">
    <property type="protein sequence ID" value="AGI73099.1"/>
    <property type="molecule type" value="Genomic_DNA"/>
</dbReference>
<keyword evidence="4 6" id="KW-0238">DNA-binding</keyword>
<dbReference type="Proteomes" id="UP000004688">
    <property type="component" value="Chromosome"/>
</dbReference>
<dbReference type="EMBL" id="CP003742">
    <property type="protein sequence ID" value="AGI74242.1"/>
    <property type="molecule type" value="Genomic_DNA"/>
</dbReference>
<dbReference type="KEGG" id="oar:OA238_c15380"/>
<evidence type="ECO:0000313" key="16">
    <source>
        <dbReference type="EMBL" id="AGI73099.1"/>
    </source>
</evidence>